<gene>
    <name evidence="2" type="ORF">CSC78_02030</name>
</gene>
<dbReference type="Gene3D" id="3.40.30.10">
    <property type="entry name" value="Glutaredoxin"/>
    <property type="match status" value="1"/>
</dbReference>
<dbReference type="SUPFAM" id="SSF52833">
    <property type="entry name" value="Thioredoxin-like"/>
    <property type="match status" value="1"/>
</dbReference>
<keyword evidence="3" id="KW-1185">Reference proteome</keyword>
<dbReference type="EMBL" id="PDWW01000002">
    <property type="protein sequence ID" value="KAF1727127.1"/>
    <property type="molecule type" value="Genomic_DNA"/>
</dbReference>
<evidence type="ECO:0000313" key="3">
    <source>
        <dbReference type="Proteomes" id="UP000781710"/>
    </source>
</evidence>
<proteinExistence type="predicted"/>
<dbReference type="Proteomes" id="UP000781710">
    <property type="component" value="Unassembled WGS sequence"/>
</dbReference>
<dbReference type="CDD" id="cd02947">
    <property type="entry name" value="TRX_family"/>
    <property type="match status" value="1"/>
</dbReference>
<sequence length="89" mass="9834">MEGIVVLEFGAPWCGHCRLAQPLLRAWLGYMAGVIHLKIEDGKGRALGRSFRVTRWPTVIVLDGGRELARVVRPTRASDLAPLREALDA</sequence>
<organism evidence="2 3">
    <name type="scientific">Pseudoxanthomonas japonensis</name>
    <dbReference type="NCBI Taxonomy" id="69284"/>
    <lineage>
        <taxon>Bacteria</taxon>
        <taxon>Pseudomonadati</taxon>
        <taxon>Pseudomonadota</taxon>
        <taxon>Gammaproteobacteria</taxon>
        <taxon>Lysobacterales</taxon>
        <taxon>Lysobacteraceae</taxon>
        <taxon>Pseudoxanthomonas</taxon>
    </lineage>
</organism>
<feature type="domain" description="Thioredoxin" evidence="1">
    <location>
        <begin position="3"/>
        <end position="80"/>
    </location>
</feature>
<protein>
    <submittedName>
        <fullName evidence="2">Thiol reductase thioredoxin</fullName>
    </submittedName>
</protein>
<comment type="caution">
    <text evidence="2">The sequence shown here is derived from an EMBL/GenBank/DDBJ whole genome shotgun (WGS) entry which is preliminary data.</text>
</comment>
<accession>A0ABQ6ZLJ0</accession>
<dbReference type="RefSeq" id="WP_162336472.1">
    <property type="nucleotide sequence ID" value="NZ_JBHSRQ010000004.1"/>
</dbReference>
<dbReference type="Pfam" id="PF00085">
    <property type="entry name" value="Thioredoxin"/>
    <property type="match status" value="1"/>
</dbReference>
<evidence type="ECO:0000259" key="1">
    <source>
        <dbReference type="Pfam" id="PF00085"/>
    </source>
</evidence>
<dbReference type="InterPro" id="IPR036249">
    <property type="entry name" value="Thioredoxin-like_sf"/>
</dbReference>
<evidence type="ECO:0000313" key="2">
    <source>
        <dbReference type="EMBL" id="KAF1727127.1"/>
    </source>
</evidence>
<reference evidence="2 3" key="1">
    <citation type="submission" date="2017-10" db="EMBL/GenBank/DDBJ databases">
        <title>Whole genome sequencing of members of genus Pseudoxanthomonas.</title>
        <authorList>
            <person name="Kumar S."/>
            <person name="Bansal K."/>
            <person name="Kaur A."/>
            <person name="Patil P."/>
            <person name="Sharma S."/>
            <person name="Patil P.B."/>
        </authorList>
    </citation>
    <scope>NUCLEOTIDE SEQUENCE [LARGE SCALE GENOMIC DNA]</scope>
    <source>
        <strain evidence="2 3">DSM 17109</strain>
    </source>
</reference>
<name>A0ABQ6ZLJ0_9GAMM</name>
<dbReference type="InterPro" id="IPR013766">
    <property type="entry name" value="Thioredoxin_domain"/>
</dbReference>